<evidence type="ECO:0000313" key="2">
    <source>
        <dbReference type="EMBL" id="CAI9165808.1"/>
    </source>
</evidence>
<dbReference type="EMBL" id="OX459961">
    <property type="protein sequence ID" value="CAI9165808.1"/>
    <property type="molecule type" value="Genomic_DNA"/>
</dbReference>
<feature type="region of interest" description="Disordered" evidence="1">
    <location>
        <begin position="1"/>
        <end position="91"/>
    </location>
</feature>
<organism evidence="2 3">
    <name type="scientific">Rangifer tarandus platyrhynchus</name>
    <name type="common">Svalbard reindeer</name>
    <dbReference type="NCBI Taxonomy" id="3082113"/>
    <lineage>
        <taxon>Eukaryota</taxon>
        <taxon>Metazoa</taxon>
        <taxon>Chordata</taxon>
        <taxon>Craniata</taxon>
        <taxon>Vertebrata</taxon>
        <taxon>Euteleostomi</taxon>
        <taxon>Mammalia</taxon>
        <taxon>Eutheria</taxon>
        <taxon>Laurasiatheria</taxon>
        <taxon>Artiodactyla</taxon>
        <taxon>Ruminantia</taxon>
        <taxon>Pecora</taxon>
        <taxon>Cervidae</taxon>
        <taxon>Odocoileinae</taxon>
        <taxon>Rangifer</taxon>
    </lineage>
</organism>
<feature type="compositionally biased region" description="Basic residues" evidence="1">
    <location>
        <begin position="70"/>
        <end position="79"/>
    </location>
</feature>
<feature type="compositionally biased region" description="Gly residues" evidence="1">
    <location>
        <begin position="33"/>
        <end position="58"/>
    </location>
</feature>
<sequence>MHSEGTANRRSKTRAFLSEAQGERNAWGYKPQGLGGRSGYKPQGLGGRGGYKPQGLGGRAAHWQHGLCGARRKPRRKLRASGQLGRQDESA</sequence>
<reference evidence="2" key="1">
    <citation type="submission" date="2023-04" db="EMBL/GenBank/DDBJ databases">
        <authorList>
            <consortium name="ELIXIR-Norway"/>
        </authorList>
    </citation>
    <scope>NUCLEOTIDE SEQUENCE [LARGE SCALE GENOMIC DNA]</scope>
</reference>
<gene>
    <name evidence="2" type="ORF">MRATA1EN1_LOCUS14770</name>
</gene>
<protein>
    <submittedName>
        <fullName evidence="2">Uncharacterized protein</fullName>
    </submittedName>
</protein>
<name>A0ABN8YWS6_RANTA</name>
<evidence type="ECO:0000256" key="1">
    <source>
        <dbReference type="SAM" id="MobiDB-lite"/>
    </source>
</evidence>
<evidence type="ECO:0000313" key="3">
    <source>
        <dbReference type="Proteomes" id="UP001176941"/>
    </source>
</evidence>
<accession>A0ABN8YWS6</accession>
<proteinExistence type="predicted"/>
<keyword evidence="3" id="KW-1185">Reference proteome</keyword>
<dbReference type="Proteomes" id="UP001176941">
    <property type="component" value="Chromosome 25"/>
</dbReference>